<keyword evidence="9" id="KW-1185">Reference proteome</keyword>
<dbReference type="Gene3D" id="3.40.50.2300">
    <property type="match status" value="1"/>
</dbReference>
<keyword evidence="3 8" id="KW-0238">DNA-binding</keyword>
<feature type="domain" description="Response regulatory" evidence="7">
    <location>
        <begin position="6"/>
        <end position="122"/>
    </location>
</feature>
<dbReference type="PRINTS" id="PR00038">
    <property type="entry name" value="HTHLUXR"/>
</dbReference>
<dbReference type="InterPro" id="IPR011006">
    <property type="entry name" value="CheY-like_superfamily"/>
</dbReference>
<dbReference type="GO" id="GO:0000160">
    <property type="term" value="P:phosphorelay signal transduction system"/>
    <property type="evidence" value="ECO:0007669"/>
    <property type="project" value="InterPro"/>
</dbReference>
<reference evidence="8 9" key="1">
    <citation type="submission" date="2018-09" db="EMBL/GenBank/DDBJ databases">
        <title>YIM PH21274 draft genome.</title>
        <authorList>
            <person name="Miao C."/>
        </authorList>
    </citation>
    <scope>NUCLEOTIDE SEQUENCE [LARGE SCALE GENOMIC DNA]</scope>
    <source>
        <strain evidence="8 9">YIM PH 21724</strain>
    </source>
</reference>
<dbReference type="PANTHER" id="PTHR43214:SF24">
    <property type="entry name" value="TRANSCRIPTIONAL REGULATORY PROTEIN NARL-RELATED"/>
    <property type="match status" value="1"/>
</dbReference>
<sequence length="220" mass="23451">MTRRIRVIVVDDDPLVRSALALILGGDPELELVGEAVDGIQAVAMAGARSPDVVLMDIRMPVRDGLEATRELMRRPEPPKVLVLTTFDADELVLQALRIGACGFLLKDTPPAEIVAAVKQVAAGRPMLSPSVTAQLISVATARPAGSVRETARRAMATLTERELDIAHAIGRGLPNSDIAKELHLSVATVKSYTSRLLTKLGADNRVQIAITVLNADLDA</sequence>
<keyword evidence="2" id="KW-0805">Transcription regulation</keyword>
<dbReference type="InterPro" id="IPR039420">
    <property type="entry name" value="WalR-like"/>
</dbReference>
<evidence type="ECO:0000313" key="9">
    <source>
        <dbReference type="Proteomes" id="UP000266677"/>
    </source>
</evidence>
<keyword evidence="1 5" id="KW-0597">Phosphoprotein</keyword>
<dbReference type="SUPFAM" id="SSF46894">
    <property type="entry name" value="C-terminal effector domain of the bipartite response regulators"/>
    <property type="match status" value="1"/>
</dbReference>
<evidence type="ECO:0000313" key="8">
    <source>
        <dbReference type="EMBL" id="RJO78726.1"/>
    </source>
</evidence>
<proteinExistence type="predicted"/>
<dbReference type="SUPFAM" id="SSF52172">
    <property type="entry name" value="CheY-like"/>
    <property type="match status" value="1"/>
</dbReference>
<evidence type="ECO:0000256" key="1">
    <source>
        <dbReference type="ARBA" id="ARBA00022553"/>
    </source>
</evidence>
<dbReference type="Pfam" id="PF00072">
    <property type="entry name" value="Response_reg"/>
    <property type="match status" value="1"/>
</dbReference>
<evidence type="ECO:0000259" key="6">
    <source>
        <dbReference type="PROSITE" id="PS50043"/>
    </source>
</evidence>
<evidence type="ECO:0000256" key="3">
    <source>
        <dbReference type="ARBA" id="ARBA00023125"/>
    </source>
</evidence>
<dbReference type="CDD" id="cd17535">
    <property type="entry name" value="REC_NarL-like"/>
    <property type="match status" value="1"/>
</dbReference>
<name>A0A3A4KRY0_9NOCA</name>
<accession>A0A3A4KRY0</accession>
<dbReference type="InterPro" id="IPR000792">
    <property type="entry name" value="Tscrpt_reg_LuxR_C"/>
</dbReference>
<keyword evidence="4" id="KW-0804">Transcription</keyword>
<dbReference type="InterPro" id="IPR058245">
    <property type="entry name" value="NreC/VraR/RcsB-like_REC"/>
</dbReference>
<dbReference type="SMART" id="SM00448">
    <property type="entry name" value="REC"/>
    <property type="match status" value="1"/>
</dbReference>
<dbReference type="PROSITE" id="PS50110">
    <property type="entry name" value="RESPONSE_REGULATORY"/>
    <property type="match status" value="1"/>
</dbReference>
<dbReference type="InterPro" id="IPR001789">
    <property type="entry name" value="Sig_transdc_resp-reg_receiver"/>
</dbReference>
<dbReference type="PROSITE" id="PS50043">
    <property type="entry name" value="HTH_LUXR_2"/>
    <property type="match status" value="1"/>
</dbReference>
<dbReference type="OrthoDB" id="9808843at2"/>
<evidence type="ECO:0000256" key="5">
    <source>
        <dbReference type="PROSITE-ProRule" id="PRU00169"/>
    </source>
</evidence>
<dbReference type="InterPro" id="IPR016032">
    <property type="entry name" value="Sig_transdc_resp-reg_C-effctor"/>
</dbReference>
<feature type="domain" description="HTH luxR-type" evidence="6">
    <location>
        <begin position="152"/>
        <end position="217"/>
    </location>
</feature>
<dbReference type="PANTHER" id="PTHR43214">
    <property type="entry name" value="TWO-COMPONENT RESPONSE REGULATOR"/>
    <property type="match status" value="1"/>
</dbReference>
<dbReference type="GO" id="GO:0003677">
    <property type="term" value="F:DNA binding"/>
    <property type="evidence" value="ECO:0007669"/>
    <property type="project" value="UniProtKB-KW"/>
</dbReference>
<evidence type="ECO:0000256" key="4">
    <source>
        <dbReference type="ARBA" id="ARBA00023163"/>
    </source>
</evidence>
<dbReference type="AlphaFoldDB" id="A0A3A4KRY0"/>
<dbReference type="EMBL" id="QZFU01000012">
    <property type="protein sequence ID" value="RJO78726.1"/>
    <property type="molecule type" value="Genomic_DNA"/>
</dbReference>
<dbReference type="Pfam" id="PF00196">
    <property type="entry name" value="GerE"/>
    <property type="match status" value="1"/>
</dbReference>
<dbReference type="PROSITE" id="PS00622">
    <property type="entry name" value="HTH_LUXR_1"/>
    <property type="match status" value="1"/>
</dbReference>
<organism evidence="8 9">
    <name type="scientific">Nocardia panacis</name>
    <dbReference type="NCBI Taxonomy" id="2340916"/>
    <lineage>
        <taxon>Bacteria</taxon>
        <taxon>Bacillati</taxon>
        <taxon>Actinomycetota</taxon>
        <taxon>Actinomycetes</taxon>
        <taxon>Mycobacteriales</taxon>
        <taxon>Nocardiaceae</taxon>
        <taxon>Nocardia</taxon>
    </lineage>
</organism>
<dbReference type="GO" id="GO:0006355">
    <property type="term" value="P:regulation of DNA-templated transcription"/>
    <property type="evidence" value="ECO:0007669"/>
    <property type="project" value="InterPro"/>
</dbReference>
<gene>
    <name evidence="8" type="ORF">D5S18_04055</name>
</gene>
<dbReference type="RefSeq" id="WP_120038142.1">
    <property type="nucleotide sequence ID" value="NZ_QZFU01000012.1"/>
</dbReference>
<evidence type="ECO:0000259" key="7">
    <source>
        <dbReference type="PROSITE" id="PS50110"/>
    </source>
</evidence>
<feature type="modified residue" description="4-aspartylphosphate" evidence="5">
    <location>
        <position position="57"/>
    </location>
</feature>
<dbReference type="CDD" id="cd06170">
    <property type="entry name" value="LuxR_C_like"/>
    <property type="match status" value="1"/>
</dbReference>
<dbReference type="Proteomes" id="UP000266677">
    <property type="component" value="Unassembled WGS sequence"/>
</dbReference>
<dbReference type="SMART" id="SM00421">
    <property type="entry name" value="HTH_LUXR"/>
    <property type="match status" value="1"/>
</dbReference>
<comment type="caution">
    <text evidence="8">The sequence shown here is derived from an EMBL/GenBank/DDBJ whole genome shotgun (WGS) entry which is preliminary data.</text>
</comment>
<evidence type="ECO:0000256" key="2">
    <source>
        <dbReference type="ARBA" id="ARBA00023015"/>
    </source>
</evidence>
<protein>
    <submittedName>
        <fullName evidence="8">DNA-binding response regulator</fullName>
    </submittedName>
</protein>